<feature type="repeat" description="WD" evidence="4">
    <location>
        <begin position="519"/>
        <end position="553"/>
    </location>
</feature>
<comment type="similarity">
    <text evidence="3">Belongs to the WD repeat AIP1 family.</text>
</comment>
<organism evidence="5 6">
    <name type="scientific">Candida boidinii</name>
    <name type="common">Yeast</name>
    <dbReference type="NCBI Taxonomy" id="5477"/>
    <lineage>
        <taxon>Eukaryota</taxon>
        <taxon>Fungi</taxon>
        <taxon>Dikarya</taxon>
        <taxon>Ascomycota</taxon>
        <taxon>Saccharomycotina</taxon>
        <taxon>Pichiomycetes</taxon>
        <taxon>Pichiales</taxon>
        <taxon>Pichiaceae</taxon>
        <taxon>Ogataea</taxon>
        <taxon>Ogataea/Candida clade</taxon>
    </lineage>
</organism>
<comment type="caution">
    <text evidence="5">The sequence shown here is derived from an EMBL/GenBank/DDBJ whole genome shotgun (WGS) entry which is preliminary data.</text>
</comment>
<dbReference type="GO" id="GO:0030042">
    <property type="term" value="P:actin filament depolymerization"/>
    <property type="evidence" value="ECO:0007669"/>
    <property type="project" value="TreeGrafter"/>
</dbReference>
<dbReference type="PROSITE" id="PS50082">
    <property type="entry name" value="WD_REPEATS_2"/>
    <property type="match status" value="6"/>
</dbReference>
<dbReference type="GO" id="GO:0051015">
    <property type="term" value="F:actin filament binding"/>
    <property type="evidence" value="ECO:0007669"/>
    <property type="project" value="TreeGrafter"/>
</dbReference>
<dbReference type="InterPro" id="IPR001680">
    <property type="entry name" value="WD40_rpt"/>
</dbReference>
<dbReference type="SMART" id="SM00320">
    <property type="entry name" value="WD40"/>
    <property type="match status" value="9"/>
</dbReference>
<dbReference type="AlphaFoldDB" id="A0A9W6WHC2"/>
<dbReference type="Pfam" id="PF00400">
    <property type="entry name" value="WD40"/>
    <property type="match status" value="6"/>
</dbReference>
<evidence type="ECO:0000256" key="2">
    <source>
        <dbReference type="ARBA" id="ARBA00022737"/>
    </source>
</evidence>
<feature type="repeat" description="WD" evidence="4">
    <location>
        <begin position="316"/>
        <end position="358"/>
    </location>
</feature>
<dbReference type="SUPFAM" id="SSF50998">
    <property type="entry name" value="Quinoprotein alcohol dehydrogenase-like"/>
    <property type="match status" value="1"/>
</dbReference>
<evidence type="ECO:0000256" key="4">
    <source>
        <dbReference type="PROSITE-ProRule" id="PRU00221"/>
    </source>
</evidence>
<evidence type="ECO:0000313" key="5">
    <source>
        <dbReference type="EMBL" id="GME71002.1"/>
    </source>
</evidence>
<feature type="repeat" description="WD" evidence="4">
    <location>
        <begin position="54"/>
        <end position="86"/>
    </location>
</feature>
<dbReference type="PROSITE" id="PS50294">
    <property type="entry name" value="WD_REPEATS_REGION"/>
    <property type="match status" value="5"/>
</dbReference>
<evidence type="ECO:0000256" key="1">
    <source>
        <dbReference type="ARBA" id="ARBA00022574"/>
    </source>
</evidence>
<dbReference type="InterPro" id="IPR019775">
    <property type="entry name" value="WD40_repeat_CS"/>
</dbReference>
<dbReference type="InterPro" id="IPR011048">
    <property type="entry name" value="Haem_d1_sf"/>
</dbReference>
<keyword evidence="2" id="KW-0677">Repeat</keyword>
<proteinExistence type="inferred from homology"/>
<dbReference type="SUPFAM" id="SSF51004">
    <property type="entry name" value="C-terminal (heme d1) domain of cytochrome cd1-nitrite reductase"/>
    <property type="match status" value="1"/>
</dbReference>
<accession>A0A9W6WHC2</accession>
<dbReference type="InterPro" id="IPR020472">
    <property type="entry name" value="WD40_PAC1"/>
</dbReference>
<sequence length="600" mass="65345">MSITNEKTIAALPSTTRNIGVHLSYDPKSDRIAYASGKSIYLRSVSNPSECTQFIGHTYNTTVAKFSPSGFYVASGDESGNVKVWDSVGEDMIVKGDFPIINGKITDIAWDADSQRIIAVGDGKERYGHCFTYDSGNTIGEISGHSGIINAVSIRQSRPYRAATVADDAALVFLQGPPFKFNSSLRGNHTSFVRDVAFSKDGAFIVSVGADRQIVVYDGKTGEFIKKIDSNPHEGGIFALSWLLEKPDCFVTSSADGSIKLWNVTSGELLKTWSLERKLENQILGVISTKDYIIGLTYSGDLYYFNESTDSPVNVIYGHQKSITSISKSPESESGLFTGSYDGRVVSWDLKEYKASLVEGEGHKNLVVGIVPQKDGSVSTAAWDDTVKKIVDGKFVDSSSVSLENQPVSITSVDDITVVVTEESLIYFENLKETKKIALNFTATSVDVSKSFITVGNAKTNSVAVYDHDLKEVKVLPPLVSKPSFLKISPKEDYLAAGDVSGKIVCYDLSTFAVKTSRWAFHTAKINSIAWNEDNDHIVSGSLDTNFIVYSVSKPMRNIKKLNAHKEGVNAVCWIDNKTVASAGTDAALKLWKVTFPDAS</sequence>
<keyword evidence="1 4" id="KW-0853">WD repeat</keyword>
<feature type="repeat" description="WD" evidence="4">
    <location>
        <begin position="562"/>
        <end position="600"/>
    </location>
</feature>
<keyword evidence="6" id="KW-1185">Reference proteome</keyword>
<dbReference type="Gene3D" id="2.130.10.10">
    <property type="entry name" value="YVTN repeat-like/Quinoprotein amine dehydrogenase"/>
    <property type="match status" value="2"/>
</dbReference>
<feature type="repeat" description="WD" evidence="4">
    <location>
        <begin position="230"/>
        <end position="272"/>
    </location>
</feature>
<dbReference type="PANTHER" id="PTHR19856">
    <property type="entry name" value="WD-REPEATCONTAINING PROTEIN WDR1"/>
    <property type="match status" value="1"/>
</dbReference>
<dbReference type="PANTHER" id="PTHR19856:SF0">
    <property type="entry name" value="WD REPEAT-CONTAINING PROTEIN 1"/>
    <property type="match status" value="1"/>
</dbReference>
<dbReference type="InterPro" id="IPR015943">
    <property type="entry name" value="WD40/YVTN_repeat-like_dom_sf"/>
</dbReference>
<dbReference type="FunFam" id="2.130.10.10:FF:000102">
    <property type="entry name" value="Actin-interacting protein 1"/>
    <property type="match status" value="1"/>
</dbReference>
<dbReference type="FunFam" id="2.130.10.10:FF:000167">
    <property type="entry name" value="Actin-interacting protein 1"/>
    <property type="match status" value="1"/>
</dbReference>
<dbReference type="EMBL" id="BSXN01000989">
    <property type="protein sequence ID" value="GME71002.1"/>
    <property type="molecule type" value="Genomic_DNA"/>
</dbReference>
<feature type="repeat" description="WD" evidence="4">
    <location>
        <begin position="186"/>
        <end position="227"/>
    </location>
</feature>
<dbReference type="PRINTS" id="PR00320">
    <property type="entry name" value="GPROTEINBRPT"/>
</dbReference>
<dbReference type="PROSITE" id="PS00678">
    <property type="entry name" value="WD_REPEATS_1"/>
    <property type="match status" value="1"/>
</dbReference>
<name>A0A9W6WHC2_CANBO</name>
<dbReference type="Proteomes" id="UP001165120">
    <property type="component" value="Unassembled WGS sequence"/>
</dbReference>
<evidence type="ECO:0000313" key="6">
    <source>
        <dbReference type="Proteomes" id="UP001165120"/>
    </source>
</evidence>
<reference evidence="5" key="1">
    <citation type="submission" date="2023-04" db="EMBL/GenBank/DDBJ databases">
        <title>Candida boidinii NBRC 10035.</title>
        <authorList>
            <person name="Ichikawa N."/>
            <person name="Sato H."/>
            <person name="Tonouchi N."/>
        </authorList>
    </citation>
    <scope>NUCLEOTIDE SEQUENCE</scope>
    <source>
        <strain evidence="5">NBRC 10035</strain>
    </source>
</reference>
<evidence type="ECO:0000256" key="3">
    <source>
        <dbReference type="ARBA" id="ARBA00038366"/>
    </source>
</evidence>
<dbReference type="InterPro" id="IPR011047">
    <property type="entry name" value="Quinoprotein_ADH-like_sf"/>
</dbReference>
<dbReference type="GO" id="GO:0030864">
    <property type="term" value="C:cortical actin cytoskeleton"/>
    <property type="evidence" value="ECO:0007669"/>
    <property type="project" value="TreeGrafter"/>
</dbReference>
<gene>
    <name evidence="5" type="ORF">Cboi02_000304300</name>
</gene>
<protein>
    <submittedName>
        <fullName evidence="5">Unnamed protein product</fullName>
    </submittedName>
</protein>
<dbReference type="CDD" id="cd00200">
    <property type="entry name" value="WD40"/>
    <property type="match status" value="1"/>
</dbReference>